<feature type="domain" description="RNA-binding S4" evidence="6">
    <location>
        <begin position="4"/>
        <end position="64"/>
    </location>
</feature>
<accession>A0AAU9F208</accession>
<feature type="region of interest" description="Disordered" evidence="5">
    <location>
        <begin position="244"/>
        <end position="275"/>
    </location>
</feature>
<dbReference type="PANTHER" id="PTHR47683:SF2">
    <property type="entry name" value="RNA-BINDING S4 DOMAIN-CONTAINING PROTEIN"/>
    <property type="match status" value="1"/>
</dbReference>
<dbReference type="InterPro" id="IPR006145">
    <property type="entry name" value="PsdUridine_synth_RsuA/RluA"/>
</dbReference>
<dbReference type="InterPro" id="IPR020094">
    <property type="entry name" value="TruA/RsuA/RluB/E/F_N"/>
</dbReference>
<evidence type="ECO:0000256" key="5">
    <source>
        <dbReference type="SAM" id="MobiDB-lite"/>
    </source>
</evidence>
<dbReference type="KEGG" id="dmp:FAK_13730"/>
<dbReference type="InterPro" id="IPR000748">
    <property type="entry name" value="PsdUridine_synth_RsuA/RluB/E/F"/>
</dbReference>
<dbReference type="EC" id="5.4.99.-" evidence="4"/>
<sequence>MAQLRLNKILAQAGVASRRGADEMIVTGRVAVDGQVVDQPGATADPAAQKITVDGKPLPPTERREYWMVNKPTGVVSTVSDPQGRRTVLSLLPPETAGRLYPVGRLDYDSEGLLLMTNDGELAQGLTHPSRQVPKRYLVWVEGRPGTVALERLRTGVEIEGGRTAPAKVGIKASSQQGSKLSFLLTEGKKREIRRMCAEVGHRVQRLVRVGIGPLRLGDLPLGAARPLSRGEIFPLRAAAGLKDACKPGGDGVQKTPQRNAGARKRKPSPRRQRD</sequence>
<dbReference type="SMART" id="SM00363">
    <property type="entry name" value="S4"/>
    <property type="match status" value="1"/>
</dbReference>
<dbReference type="Pfam" id="PF01479">
    <property type="entry name" value="S4"/>
    <property type="match status" value="1"/>
</dbReference>
<keyword evidence="8" id="KW-1185">Reference proteome</keyword>
<evidence type="ECO:0000259" key="6">
    <source>
        <dbReference type="SMART" id="SM00363"/>
    </source>
</evidence>
<dbReference type="EMBL" id="AP028679">
    <property type="protein sequence ID" value="BEQ14307.1"/>
    <property type="molecule type" value="Genomic_DNA"/>
</dbReference>
<feature type="compositionally biased region" description="Basic residues" evidence="5">
    <location>
        <begin position="262"/>
        <end position="275"/>
    </location>
</feature>
<dbReference type="PANTHER" id="PTHR47683">
    <property type="entry name" value="PSEUDOURIDINE SYNTHASE FAMILY PROTEIN-RELATED"/>
    <property type="match status" value="1"/>
</dbReference>
<comment type="similarity">
    <text evidence="1 4">Belongs to the pseudouridine synthase RsuA family.</text>
</comment>
<dbReference type="RefSeq" id="WP_338606022.1">
    <property type="nucleotide sequence ID" value="NZ_AP028679.1"/>
</dbReference>
<evidence type="ECO:0000256" key="4">
    <source>
        <dbReference type="RuleBase" id="RU003887"/>
    </source>
</evidence>
<dbReference type="CDD" id="cd02870">
    <property type="entry name" value="PseudoU_synth_RsuA_like"/>
    <property type="match status" value="1"/>
</dbReference>
<dbReference type="GO" id="GO:0003723">
    <property type="term" value="F:RNA binding"/>
    <property type="evidence" value="ECO:0007669"/>
    <property type="project" value="UniProtKB-KW"/>
</dbReference>
<dbReference type="PROSITE" id="PS01149">
    <property type="entry name" value="PSI_RSU"/>
    <property type="match status" value="1"/>
</dbReference>
<dbReference type="InterPro" id="IPR042092">
    <property type="entry name" value="PsdUridine_s_RsuA/RluB/E/F_cat"/>
</dbReference>
<protein>
    <recommendedName>
        <fullName evidence="4">Pseudouridine synthase</fullName>
        <ecNumber evidence="4">5.4.99.-</ecNumber>
    </recommendedName>
</protein>
<evidence type="ECO:0000313" key="8">
    <source>
        <dbReference type="Proteomes" id="UP001366166"/>
    </source>
</evidence>
<dbReference type="Gene3D" id="3.30.70.580">
    <property type="entry name" value="Pseudouridine synthase I, catalytic domain, N-terminal subdomain"/>
    <property type="match status" value="1"/>
</dbReference>
<dbReference type="Gene3D" id="3.10.290.10">
    <property type="entry name" value="RNA-binding S4 domain"/>
    <property type="match status" value="1"/>
</dbReference>
<dbReference type="Proteomes" id="UP001366166">
    <property type="component" value="Chromosome"/>
</dbReference>
<gene>
    <name evidence="7" type="primary">rluB</name>
    <name evidence="7" type="ORF">FAK_13730</name>
</gene>
<dbReference type="InterPro" id="IPR018496">
    <property type="entry name" value="PsdUridine_synth_RsuA/RluB_CS"/>
</dbReference>
<keyword evidence="2 4" id="KW-0413">Isomerase</keyword>
<evidence type="ECO:0000256" key="3">
    <source>
        <dbReference type="PROSITE-ProRule" id="PRU00182"/>
    </source>
</evidence>
<dbReference type="SUPFAM" id="SSF55174">
    <property type="entry name" value="Alpha-L RNA-binding motif"/>
    <property type="match status" value="1"/>
</dbReference>
<organism evidence="7 8">
    <name type="scientific">Desulfoferula mesophila</name>
    <dbReference type="NCBI Taxonomy" id="3058419"/>
    <lineage>
        <taxon>Bacteria</taxon>
        <taxon>Pseudomonadati</taxon>
        <taxon>Thermodesulfobacteriota</taxon>
        <taxon>Desulfarculia</taxon>
        <taxon>Desulfarculales</taxon>
        <taxon>Desulfarculaceae</taxon>
        <taxon>Desulfoferula</taxon>
    </lineage>
</organism>
<evidence type="ECO:0000313" key="7">
    <source>
        <dbReference type="EMBL" id="BEQ14307.1"/>
    </source>
</evidence>
<name>A0AAU9F208_9BACT</name>
<dbReference type="InterPro" id="IPR036986">
    <property type="entry name" value="S4_RNA-bd_sf"/>
</dbReference>
<dbReference type="AlphaFoldDB" id="A0AAU9F208"/>
<evidence type="ECO:0000256" key="1">
    <source>
        <dbReference type="ARBA" id="ARBA00008348"/>
    </source>
</evidence>
<dbReference type="GO" id="GO:0000455">
    <property type="term" value="P:enzyme-directed rRNA pseudouridine synthesis"/>
    <property type="evidence" value="ECO:0007669"/>
    <property type="project" value="UniProtKB-ARBA"/>
</dbReference>
<dbReference type="Pfam" id="PF00849">
    <property type="entry name" value="PseudoU_synth_2"/>
    <property type="match status" value="1"/>
</dbReference>
<dbReference type="SUPFAM" id="SSF55120">
    <property type="entry name" value="Pseudouridine synthase"/>
    <property type="match status" value="1"/>
</dbReference>
<dbReference type="PROSITE" id="PS50889">
    <property type="entry name" value="S4"/>
    <property type="match status" value="1"/>
</dbReference>
<dbReference type="NCBIfam" id="TIGR00093">
    <property type="entry name" value="pseudouridine synthase"/>
    <property type="match status" value="1"/>
</dbReference>
<evidence type="ECO:0000256" key="2">
    <source>
        <dbReference type="ARBA" id="ARBA00023235"/>
    </source>
</evidence>
<dbReference type="Gene3D" id="3.30.70.1560">
    <property type="entry name" value="Alpha-L RNA-binding motif"/>
    <property type="match status" value="1"/>
</dbReference>
<dbReference type="FunFam" id="3.10.290.10:FF:000003">
    <property type="entry name" value="Pseudouridine synthase"/>
    <property type="match status" value="1"/>
</dbReference>
<dbReference type="CDD" id="cd00165">
    <property type="entry name" value="S4"/>
    <property type="match status" value="1"/>
</dbReference>
<dbReference type="InterPro" id="IPR020103">
    <property type="entry name" value="PsdUridine_synth_cat_dom_sf"/>
</dbReference>
<keyword evidence="3" id="KW-0694">RNA-binding</keyword>
<proteinExistence type="inferred from homology"/>
<dbReference type="GO" id="GO:0120159">
    <property type="term" value="F:rRNA pseudouridine synthase activity"/>
    <property type="evidence" value="ECO:0007669"/>
    <property type="project" value="UniProtKB-ARBA"/>
</dbReference>
<dbReference type="InterPro" id="IPR050343">
    <property type="entry name" value="RsuA_PseudoU_synthase"/>
</dbReference>
<reference evidence="8" key="1">
    <citation type="journal article" date="2023" name="Arch. Microbiol.">
        <title>Desulfoferula mesophilus gen. nov. sp. nov., a mesophilic sulfate-reducing bacterium isolated from a brackish lake sediment.</title>
        <authorList>
            <person name="Watanabe T."/>
            <person name="Yabe T."/>
            <person name="Tsuji J.M."/>
            <person name="Fukui M."/>
        </authorList>
    </citation>
    <scope>NUCLEOTIDE SEQUENCE [LARGE SCALE GENOMIC DNA]</scope>
    <source>
        <strain evidence="8">12FAK</strain>
    </source>
</reference>
<dbReference type="InterPro" id="IPR002942">
    <property type="entry name" value="S4_RNA-bd"/>
</dbReference>